<organism evidence="10 11">
    <name type="scientific">Priapulus caudatus</name>
    <name type="common">Priapulid worm</name>
    <dbReference type="NCBI Taxonomy" id="37621"/>
    <lineage>
        <taxon>Eukaryota</taxon>
        <taxon>Metazoa</taxon>
        <taxon>Ecdysozoa</taxon>
        <taxon>Scalidophora</taxon>
        <taxon>Priapulida</taxon>
        <taxon>Priapulimorpha</taxon>
        <taxon>Priapulimorphida</taxon>
        <taxon>Priapulidae</taxon>
        <taxon>Priapulus</taxon>
    </lineage>
</organism>
<keyword evidence="4 8" id="KW-0812">Transmembrane</keyword>
<evidence type="ECO:0000259" key="9">
    <source>
        <dbReference type="Pfam" id="PF10277"/>
    </source>
</evidence>
<evidence type="ECO:0000256" key="8">
    <source>
        <dbReference type="SAM" id="Phobius"/>
    </source>
</evidence>
<accession>A0ABM1EPS8</accession>
<sequence>MSSNTLLRLKLKHVALATVCLPLSAFVSCIMLSLIRNFDGSTATHCKVANYLPSISAAIGGYTPQRYIWRIAIALHSSPRLLVATIYYNYYSSMFEGSKPHAYHSIMQTNFVSYILEVVSLVGLTYISSTEDRLIHEVMFTTFVASALMYFACTCALFRLTHGKHLAGLIGISYKYKVNCSLVNVSALLSAMYLYYRHNAYCEPGVYTLFAFCEYMVVLSNMGFHMTAYLDFGEKEFTLENIRINDYNMMTDANLKGS</sequence>
<dbReference type="InterPro" id="IPR019402">
    <property type="entry name" value="CWH43_N"/>
</dbReference>
<feature type="transmembrane region" description="Helical" evidence="8">
    <location>
        <begin position="134"/>
        <end position="158"/>
    </location>
</feature>
<dbReference type="RefSeq" id="XP_014674199.1">
    <property type="nucleotide sequence ID" value="XM_014818713.1"/>
</dbReference>
<keyword evidence="10" id="KW-1185">Reference proteome</keyword>
<keyword evidence="3" id="KW-0337">GPI-anchor biosynthesis</keyword>
<reference evidence="11" key="1">
    <citation type="submission" date="2025-08" db="UniProtKB">
        <authorList>
            <consortium name="RefSeq"/>
        </authorList>
    </citation>
    <scope>IDENTIFICATION</scope>
</reference>
<keyword evidence="5 8" id="KW-1133">Transmembrane helix</keyword>
<keyword evidence="7 8" id="KW-0472">Membrane</keyword>
<gene>
    <name evidence="11" type="primary">LOC106814394</name>
</gene>
<evidence type="ECO:0000256" key="5">
    <source>
        <dbReference type="ARBA" id="ARBA00022989"/>
    </source>
</evidence>
<name>A0ABM1EPS8_PRICU</name>
<evidence type="ECO:0000256" key="1">
    <source>
        <dbReference type="ARBA" id="ARBA00004653"/>
    </source>
</evidence>
<proteinExistence type="inferred from homology"/>
<feature type="transmembrane region" description="Helical" evidence="8">
    <location>
        <begin position="14"/>
        <end position="35"/>
    </location>
</feature>
<comment type="subcellular location">
    <subcellularLocation>
        <location evidence="1">Golgi apparatus membrane</location>
        <topology evidence="1">Multi-pass membrane protein</topology>
    </subcellularLocation>
</comment>
<feature type="transmembrane region" description="Helical" evidence="8">
    <location>
        <begin position="67"/>
        <end position="90"/>
    </location>
</feature>
<feature type="domain" description="CWH43-like N-terminal" evidence="9">
    <location>
        <begin position="12"/>
        <end position="233"/>
    </location>
</feature>
<evidence type="ECO:0000313" key="10">
    <source>
        <dbReference type="Proteomes" id="UP000695022"/>
    </source>
</evidence>
<feature type="transmembrane region" description="Helical" evidence="8">
    <location>
        <begin position="208"/>
        <end position="230"/>
    </location>
</feature>
<comment type="similarity">
    <text evidence="2">Belongs to the PGAP2 family.</text>
</comment>
<evidence type="ECO:0000256" key="7">
    <source>
        <dbReference type="ARBA" id="ARBA00023136"/>
    </source>
</evidence>
<evidence type="ECO:0000313" key="11">
    <source>
        <dbReference type="RefSeq" id="XP_014674199.1"/>
    </source>
</evidence>
<feature type="transmembrane region" description="Helical" evidence="8">
    <location>
        <begin position="111"/>
        <end position="128"/>
    </location>
</feature>
<evidence type="ECO:0000256" key="2">
    <source>
        <dbReference type="ARBA" id="ARBA00007414"/>
    </source>
</evidence>
<evidence type="ECO:0000256" key="6">
    <source>
        <dbReference type="ARBA" id="ARBA00023034"/>
    </source>
</evidence>
<dbReference type="PANTHER" id="PTHR12892:SF11">
    <property type="entry name" value="POST-GPI ATTACHMENT TO PROTEINS FACTOR 2"/>
    <property type="match status" value="1"/>
</dbReference>
<protein>
    <submittedName>
        <fullName evidence="11">Post-GPI attachment to proteins factor 2-like</fullName>
    </submittedName>
</protein>
<dbReference type="GeneID" id="106814394"/>
<keyword evidence="6" id="KW-0333">Golgi apparatus</keyword>
<dbReference type="InterPro" id="IPR039545">
    <property type="entry name" value="PGAP2"/>
</dbReference>
<dbReference type="PANTHER" id="PTHR12892">
    <property type="entry name" value="FGF RECEPTOR ACTIVATING PROTEIN 1"/>
    <property type="match status" value="1"/>
</dbReference>
<dbReference type="Pfam" id="PF10277">
    <property type="entry name" value="Frag1"/>
    <property type="match status" value="1"/>
</dbReference>
<evidence type="ECO:0000256" key="3">
    <source>
        <dbReference type="ARBA" id="ARBA00022502"/>
    </source>
</evidence>
<evidence type="ECO:0000256" key="4">
    <source>
        <dbReference type="ARBA" id="ARBA00022692"/>
    </source>
</evidence>
<dbReference type="Proteomes" id="UP000695022">
    <property type="component" value="Unplaced"/>
</dbReference>